<accession>A0ABW3LJE8</accession>
<feature type="compositionally biased region" description="Acidic residues" evidence="1">
    <location>
        <begin position="66"/>
        <end position="78"/>
    </location>
</feature>
<keyword evidence="2" id="KW-0472">Membrane</keyword>
<evidence type="ECO:0000313" key="4">
    <source>
        <dbReference type="Proteomes" id="UP001597040"/>
    </source>
</evidence>
<sequence>MKQPIRSFSLGLLTAGVLFLIVIYFSGDSTTAIEETSIEDLIVAVEDDGYHVLTQQEYISKSVGEEKEETEETTEEAENTNQSDENNSSEEENDTQEDTTSTYTLSIDPGVTPSEISDILFDNQIIDNASDFTQYLENEDYSLKVQIGEYELSSEMSHYDIAEEITN</sequence>
<dbReference type="Gene3D" id="3.30.1490.480">
    <property type="entry name" value="Endolytic murein transglycosylase"/>
    <property type="match status" value="1"/>
</dbReference>
<reference evidence="4" key="1">
    <citation type="journal article" date="2019" name="Int. J. Syst. Evol. Microbiol.">
        <title>The Global Catalogue of Microorganisms (GCM) 10K type strain sequencing project: providing services to taxonomists for standard genome sequencing and annotation.</title>
        <authorList>
            <consortium name="The Broad Institute Genomics Platform"/>
            <consortium name="The Broad Institute Genome Sequencing Center for Infectious Disease"/>
            <person name="Wu L."/>
            <person name="Ma J."/>
        </authorList>
    </citation>
    <scope>NUCLEOTIDE SEQUENCE [LARGE SCALE GENOMIC DNA]</scope>
    <source>
        <strain evidence="4">CCUG 56754</strain>
    </source>
</reference>
<keyword evidence="2" id="KW-1133">Transmembrane helix</keyword>
<proteinExistence type="predicted"/>
<comment type="caution">
    <text evidence="3">The sequence shown here is derived from an EMBL/GenBank/DDBJ whole genome shotgun (WGS) entry which is preliminary data.</text>
</comment>
<evidence type="ECO:0000313" key="3">
    <source>
        <dbReference type="EMBL" id="MFD1038491.1"/>
    </source>
</evidence>
<evidence type="ECO:0008006" key="5">
    <source>
        <dbReference type="Google" id="ProtNLM"/>
    </source>
</evidence>
<feature type="region of interest" description="Disordered" evidence="1">
    <location>
        <begin position="60"/>
        <end position="110"/>
    </location>
</feature>
<organism evidence="3 4">
    <name type="scientific">Virgibacillus byunsanensis</name>
    <dbReference type="NCBI Taxonomy" id="570945"/>
    <lineage>
        <taxon>Bacteria</taxon>
        <taxon>Bacillati</taxon>
        <taxon>Bacillota</taxon>
        <taxon>Bacilli</taxon>
        <taxon>Bacillales</taxon>
        <taxon>Bacillaceae</taxon>
        <taxon>Virgibacillus</taxon>
    </lineage>
</organism>
<feature type="transmembrane region" description="Helical" evidence="2">
    <location>
        <begin position="7"/>
        <end position="27"/>
    </location>
</feature>
<dbReference type="Proteomes" id="UP001597040">
    <property type="component" value="Unassembled WGS sequence"/>
</dbReference>
<dbReference type="EMBL" id="JBHTKJ010000021">
    <property type="protein sequence ID" value="MFD1038491.1"/>
    <property type="molecule type" value="Genomic_DNA"/>
</dbReference>
<feature type="compositionally biased region" description="Acidic residues" evidence="1">
    <location>
        <begin position="87"/>
        <end position="97"/>
    </location>
</feature>
<keyword evidence="4" id="KW-1185">Reference proteome</keyword>
<gene>
    <name evidence="3" type="ORF">ACFQ3N_08785</name>
</gene>
<protein>
    <recommendedName>
        <fullName evidence="5">Endolytic transglycosylase MltG</fullName>
    </recommendedName>
</protein>
<keyword evidence="2" id="KW-0812">Transmembrane</keyword>
<evidence type="ECO:0000256" key="2">
    <source>
        <dbReference type="SAM" id="Phobius"/>
    </source>
</evidence>
<dbReference type="RefSeq" id="WP_390361515.1">
    <property type="nucleotide sequence ID" value="NZ_JBHTKJ010000021.1"/>
</dbReference>
<evidence type="ECO:0000256" key="1">
    <source>
        <dbReference type="SAM" id="MobiDB-lite"/>
    </source>
</evidence>
<name>A0ABW3LJE8_9BACI</name>